<keyword evidence="5" id="KW-0812">Transmembrane</keyword>
<dbReference type="PANTHER" id="PTHR43045">
    <property type="entry name" value="SHIKIMATE TRANSPORTER"/>
    <property type="match status" value="1"/>
</dbReference>
<keyword evidence="6" id="KW-1133">Transmembrane helix</keyword>
<evidence type="ECO:0000256" key="2">
    <source>
        <dbReference type="ARBA" id="ARBA00022448"/>
    </source>
</evidence>
<sequence length="448" mass="48265">MTTASTAHPDHHNIALRNDPKKVAVASMIGTAIEFYDYYIYAAAAVLIFNTQFFDKTDEKAAMLYSLSTLALAFIARPFGSALFGHFGDKLGRKKTLVASLLTMGLSTVAIGLLPTYAQVGVIAPLLLCLLRVGQGIGLGGEWGGAALVATENAPEGKRAWYGTFPQLGAPIGLFLANLVFFLLSYFLGKDALVEWAWRIPFLISIVLVGVGLWVRLSLHESHVFLTAEAEGKKVNAPVSKVITQYWRPIMQGTFLMAMTYVIFYIMTAFVQAYSKSPAKLSSFGFPTGLGIAPNTFTGFLLVAAIVFGLFTSISGIGADKIGRKKWLIGVTILCMVFACFMPALLSNGTPTTVFIFLILGMACMGMSFGPMAALLPELFPTEVRYSGASLAYNLAAIVGASIPAIYAIKINEQYGMKGVAIYIVINGLISLIALFSIKETKNIDLMD</sequence>
<evidence type="ECO:0000256" key="3">
    <source>
        <dbReference type="ARBA" id="ARBA00022475"/>
    </source>
</evidence>
<dbReference type="InterPro" id="IPR020846">
    <property type="entry name" value="MFS_dom"/>
</dbReference>
<evidence type="ECO:0000256" key="1">
    <source>
        <dbReference type="ARBA" id="ARBA00004429"/>
    </source>
</evidence>
<dbReference type="PROSITE" id="PS50850">
    <property type="entry name" value="MFS"/>
    <property type="match status" value="1"/>
</dbReference>
<accession>A0A2D2E8P1</accession>
<keyword evidence="4" id="KW-0997">Cell inner membrane</keyword>
<dbReference type="FunFam" id="1.20.1250.20:FF:000001">
    <property type="entry name" value="Dicarboxylate MFS transporter"/>
    <property type="match status" value="1"/>
</dbReference>
<evidence type="ECO:0000256" key="6">
    <source>
        <dbReference type="ARBA" id="ARBA00022989"/>
    </source>
</evidence>
<gene>
    <name evidence="8" type="ORF">YHS_07650</name>
</gene>
<comment type="subcellular location">
    <subcellularLocation>
        <location evidence="1">Cell inner membrane</location>
        <topology evidence="1">Multi-pass membrane protein</topology>
    </subcellularLocation>
</comment>
<dbReference type="GO" id="GO:0005886">
    <property type="term" value="C:plasma membrane"/>
    <property type="evidence" value="ECO:0007669"/>
    <property type="project" value="UniProtKB-SubCell"/>
</dbReference>
<dbReference type="PANTHER" id="PTHR43045:SF2">
    <property type="entry name" value="INNER MEMBRANE METABOLITE TRANSPORT PROTEIN YHJE"/>
    <property type="match status" value="1"/>
</dbReference>
<dbReference type="Pfam" id="PF00083">
    <property type="entry name" value="Sugar_tr"/>
    <property type="match status" value="1"/>
</dbReference>
<dbReference type="AlphaFoldDB" id="A0A2D2E8P1"/>
<dbReference type="PROSITE" id="PS00216">
    <property type="entry name" value="SUGAR_TRANSPORT_1"/>
    <property type="match status" value="1"/>
</dbReference>
<keyword evidence="7" id="KW-0472">Membrane</keyword>
<evidence type="ECO:0000256" key="7">
    <source>
        <dbReference type="ARBA" id="ARBA00023136"/>
    </source>
</evidence>
<reference evidence="8" key="1">
    <citation type="submission" date="2017-11" db="EMBL/GenBank/DDBJ databases">
        <title>Complete Genome Sequence from Moraxella oslensis YHS isolated from human skin.</title>
        <authorList>
            <person name="Lee K."/>
            <person name="Lim J.Y."/>
            <person name="Hwang I."/>
        </authorList>
    </citation>
    <scope>NUCLEOTIDE SEQUENCE</scope>
    <source>
        <strain evidence="8">YHS</strain>
    </source>
</reference>
<dbReference type="GO" id="GO:0022857">
    <property type="term" value="F:transmembrane transporter activity"/>
    <property type="evidence" value="ECO:0007669"/>
    <property type="project" value="InterPro"/>
</dbReference>
<protein>
    <submittedName>
        <fullName evidence="8">MFS transporter</fullName>
    </submittedName>
</protein>
<evidence type="ECO:0000313" key="8">
    <source>
        <dbReference type="EMBL" id="ATQ83705.1"/>
    </source>
</evidence>
<dbReference type="InterPro" id="IPR005829">
    <property type="entry name" value="Sugar_transporter_CS"/>
</dbReference>
<evidence type="ECO:0000256" key="5">
    <source>
        <dbReference type="ARBA" id="ARBA00022692"/>
    </source>
</evidence>
<organism evidence="8">
    <name type="scientific">Faucicola osloensis</name>
    <name type="common">Moraxella osloensis</name>
    <dbReference type="NCBI Taxonomy" id="34062"/>
    <lineage>
        <taxon>Bacteria</taxon>
        <taxon>Pseudomonadati</taxon>
        <taxon>Pseudomonadota</taxon>
        <taxon>Gammaproteobacteria</taxon>
        <taxon>Moraxellales</taxon>
        <taxon>Moraxellaceae</taxon>
        <taxon>Faucicola</taxon>
    </lineage>
</organism>
<dbReference type="InterPro" id="IPR005828">
    <property type="entry name" value="MFS_sugar_transport-like"/>
</dbReference>
<dbReference type="InterPro" id="IPR004736">
    <property type="entry name" value="MHS_symport"/>
</dbReference>
<keyword evidence="2" id="KW-0813">Transport</keyword>
<proteinExistence type="predicted"/>
<dbReference type="NCBIfam" id="TIGR00883">
    <property type="entry name" value="2A0106"/>
    <property type="match status" value="1"/>
</dbReference>
<dbReference type="InterPro" id="IPR036259">
    <property type="entry name" value="MFS_trans_sf"/>
</dbReference>
<name>A0A2D2E8P1_FAUOS</name>
<dbReference type="Gene3D" id="1.20.1250.20">
    <property type="entry name" value="MFS general substrate transporter like domains"/>
    <property type="match status" value="1"/>
</dbReference>
<dbReference type="EMBL" id="CP024176">
    <property type="protein sequence ID" value="ATQ83705.1"/>
    <property type="molecule type" value="Genomic_DNA"/>
</dbReference>
<keyword evidence="3" id="KW-1003">Cell membrane</keyword>
<evidence type="ECO:0000256" key="4">
    <source>
        <dbReference type="ARBA" id="ARBA00022519"/>
    </source>
</evidence>
<dbReference type="SUPFAM" id="SSF103473">
    <property type="entry name" value="MFS general substrate transporter"/>
    <property type="match status" value="1"/>
</dbReference>
<dbReference type="CDD" id="cd17369">
    <property type="entry name" value="MFS_ShiA_like"/>
    <property type="match status" value="1"/>
</dbReference>